<evidence type="ECO:0000313" key="2">
    <source>
        <dbReference type="EMBL" id="CAE0248788.1"/>
    </source>
</evidence>
<keyword evidence="1" id="KW-0812">Transmembrane</keyword>
<evidence type="ECO:0008006" key="3">
    <source>
        <dbReference type="Google" id="ProtNLM"/>
    </source>
</evidence>
<accession>A0A7S3D757</accession>
<evidence type="ECO:0000256" key="1">
    <source>
        <dbReference type="SAM" id="Phobius"/>
    </source>
</evidence>
<keyword evidence="1" id="KW-0472">Membrane</keyword>
<feature type="transmembrane region" description="Helical" evidence="1">
    <location>
        <begin position="123"/>
        <end position="141"/>
    </location>
</feature>
<proteinExistence type="predicted"/>
<reference evidence="2" key="1">
    <citation type="submission" date="2021-01" db="EMBL/GenBank/DDBJ databases">
        <authorList>
            <person name="Corre E."/>
            <person name="Pelletier E."/>
            <person name="Niang G."/>
            <person name="Scheremetjew M."/>
            <person name="Finn R."/>
            <person name="Kale V."/>
            <person name="Holt S."/>
            <person name="Cochrane G."/>
            <person name="Meng A."/>
            <person name="Brown T."/>
            <person name="Cohen L."/>
        </authorList>
    </citation>
    <scope>NUCLEOTIDE SEQUENCE</scope>
    <source>
        <strain evidence="2">NIES-2562</strain>
    </source>
</reference>
<keyword evidence="1" id="KW-1133">Transmembrane helix</keyword>
<gene>
    <name evidence="2" type="ORF">PBIL07802_LOCUS10985</name>
</gene>
<feature type="transmembrane region" description="Helical" evidence="1">
    <location>
        <begin position="338"/>
        <end position="359"/>
    </location>
</feature>
<organism evidence="2">
    <name type="scientific">Palpitomonas bilix</name>
    <dbReference type="NCBI Taxonomy" id="652834"/>
    <lineage>
        <taxon>Eukaryota</taxon>
        <taxon>Eukaryota incertae sedis</taxon>
    </lineage>
</organism>
<protein>
    <recommendedName>
        <fullName evidence="3">Vacuole membrane protein 1</fullName>
    </recommendedName>
</protein>
<feature type="transmembrane region" description="Helical" evidence="1">
    <location>
        <begin position="161"/>
        <end position="185"/>
    </location>
</feature>
<sequence>MGSRRCTVDEWFEERTRPLHPRPYSRIRALMHTSHKSVDPGSIVSSFIPEFPDTAPLSTVGDDKYEKILSDEVNHQVHEYALELTAIREKITLLRSPLKTISVLILIFNQGIKRCRTFIEARLFSTTVVLALLATTAVFYMTERHSSDIVRYCEAFVLYHAYWVFLGILSSVGLGTGLHTFVLYLGPHVALYTMQVTACNSMDIEPEGASLWKTYPYFGKPDFNCGSFTPSHEAPSSVSLASIFSRVWLSAFLWGVGTSIGELPPYFVAAAARAAGKHVDELDDVLIGHHHDSEELVKDRPSISVIQRVKIGVLNMLKKHGFITIVLFASIPNPLFDLAGLLCGHLGVPFWTFFGGTFIGKACIKSEIQTLAVIAAVGYLDNIISFVGYIAPSLANSLSDFLRQWRSDLQSDEQGSSASSANPSILKQIVGRLWDLFLFLMIAYFILSIVDSLVQGYLADEEAKQVEQYRNSLFEQKIQEREKVPPRHFRSTSLKNR</sequence>
<feature type="transmembrane region" description="Helical" evidence="1">
    <location>
        <begin position="436"/>
        <end position="454"/>
    </location>
</feature>
<name>A0A7S3D757_9EUKA</name>
<feature type="transmembrane region" description="Helical" evidence="1">
    <location>
        <begin position="371"/>
        <end position="391"/>
    </location>
</feature>
<dbReference type="EMBL" id="HBIB01016985">
    <property type="protein sequence ID" value="CAE0248788.1"/>
    <property type="molecule type" value="Transcribed_RNA"/>
</dbReference>
<dbReference type="AlphaFoldDB" id="A0A7S3D757"/>